<dbReference type="SMART" id="SM00530">
    <property type="entry name" value="HTH_XRE"/>
    <property type="match status" value="1"/>
</dbReference>
<dbReference type="Gene3D" id="1.10.260.40">
    <property type="entry name" value="lambda repressor-like DNA-binding domains"/>
    <property type="match status" value="1"/>
</dbReference>
<dbReference type="InterPro" id="IPR001387">
    <property type="entry name" value="Cro/C1-type_HTH"/>
</dbReference>
<name>A0A8S5NYF2_9CAUD</name>
<dbReference type="PANTHER" id="PTHR46797">
    <property type="entry name" value="HTH-TYPE TRANSCRIPTIONAL REGULATOR"/>
    <property type="match status" value="1"/>
</dbReference>
<dbReference type="GO" id="GO:0003700">
    <property type="term" value="F:DNA-binding transcription factor activity"/>
    <property type="evidence" value="ECO:0007669"/>
    <property type="project" value="TreeGrafter"/>
</dbReference>
<accession>A0A8S5NYF2</accession>
<evidence type="ECO:0000259" key="2">
    <source>
        <dbReference type="PROSITE" id="PS50943"/>
    </source>
</evidence>
<dbReference type="Pfam" id="PF01381">
    <property type="entry name" value="HTH_3"/>
    <property type="match status" value="1"/>
</dbReference>
<reference evidence="3" key="1">
    <citation type="journal article" date="2021" name="Proc. Natl. Acad. Sci. U.S.A.">
        <title>A Catalog of Tens of Thousands of Viruses from Human Metagenomes Reveals Hidden Associations with Chronic Diseases.</title>
        <authorList>
            <person name="Tisza M.J."/>
            <person name="Buck C.B."/>
        </authorList>
    </citation>
    <scope>NUCLEOTIDE SEQUENCE</scope>
    <source>
        <strain evidence="3">Ctwhn18</strain>
    </source>
</reference>
<dbReference type="PANTHER" id="PTHR46797:SF1">
    <property type="entry name" value="METHYLPHOSPHONATE SYNTHASE"/>
    <property type="match status" value="1"/>
</dbReference>
<organism evidence="3">
    <name type="scientific">Siphoviridae sp. ctwhn18</name>
    <dbReference type="NCBI Taxonomy" id="2825733"/>
    <lineage>
        <taxon>Viruses</taxon>
        <taxon>Duplodnaviria</taxon>
        <taxon>Heunggongvirae</taxon>
        <taxon>Uroviricota</taxon>
        <taxon>Caudoviricetes</taxon>
    </lineage>
</organism>
<dbReference type="PROSITE" id="PS50943">
    <property type="entry name" value="HTH_CROC1"/>
    <property type="match status" value="1"/>
</dbReference>
<evidence type="ECO:0000256" key="1">
    <source>
        <dbReference type="ARBA" id="ARBA00023125"/>
    </source>
</evidence>
<keyword evidence="1" id="KW-0238">DNA-binding</keyword>
<feature type="domain" description="HTH cro/C1-type" evidence="2">
    <location>
        <begin position="7"/>
        <end position="61"/>
    </location>
</feature>
<evidence type="ECO:0000313" key="3">
    <source>
        <dbReference type="EMBL" id="DAD99845.1"/>
    </source>
</evidence>
<dbReference type="InterPro" id="IPR010982">
    <property type="entry name" value="Lambda_DNA-bd_dom_sf"/>
</dbReference>
<dbReference type="InterPro" id="IPR050807">
    <property type="entry name" value="TransReg_Diox_bact_type"/>
</dbReference>
<dbReference type="SUPFAM" id="SSF47413">
    <property type="entry name" value="lambda repressor-like DNA-binding domains"/>
    <property type="match status" value="1"/>
</dbReference>
<dbReference type="EMBL" id="BK015295">
    <property type="protein sequence ID" value="DAD99845.1"/>
    <property type="molecule type" value="Genomic_DNA"/>
</dbReference>
<protein>
    <submittedName>
        <fullName evidence="3">Helix-turn-helix domain protein</fullName>
    </submittedName>
</protein>
<sequence length="68" mass="7443">MTLGNKIRNRREELGLTQPELAAKSRLSQGYISLIETDSYIPKAATLIVLAVSLDLAPNAFLGERRAS</sequence>
<dbReference type="GO" id="GO:0003677">
    <property type="term" value="F:DNA binding"/>
    <property type="evidence" value="ECO:0007669"/>
    <property type="project" value="UniProtKB-KW"/>
</dbReference>
<proteinExistence type="predicted"/>
<dbReference type="CDD" id="cd00093">
    <property type="entry name" value="HTH_XRE"/>
    <property type="match status" value="1"/>
</dbReference>